<comment type="subcellular location">
    <subcellularLocation>
        <location evidence="8">Cell inner membrane</location>
        <topology evidence="8">Multi-pass membrane protein</topology>
    </subcellularLocation>
    <subcellularLocation>
        <location evidence="1">Cell membrane</location>
        <topology evidence="1">Multi-pass membrane protein</topology>
    </subcellularLocation>
</comment>
<feature type="transmembrane region" description="Helical" evidence="8">
    <location>
        <begin position="173"/>
        <end position="193"/>
    </location>
</feature>
<feature type="transmembrane region" description="Helical" evidence="8">
    <location>
        <begin position="290"/>
        <end position="310"/>
    </location>
</feature>
<protein>
    <recommendedName>
        <fullName evidence="8">Bcr/CflA family efflux transporter</fullName>
    </recommendedName>
</protein>
<feature type="transmembrane region" description="Helical" evidence="8">
    <location>
        <begin position="224"/>
        <end position="248"/>
    </location>
</feature>
<feature type="transmembrane region" description="Helical" evidence="8">
    <location>
        <begin position="20"/>
        <end position="36"/>
    </location>
</feature>
<evidence type="ECO:0000313" key="10">
    <source>
        <dbReference type="EMBL" id="BAT59327.1"/>
    </source>
</evidence>
<keyword evidence="11" id="KW-1185">Reference proteome</keyword>
<dbReference type="Proteomes" id="UP000236884">
    <property type="component" value="Chromosome"/>
</dbReference>
<keyword evidence="6 8" id="KW-1133">Transmembrane helix</keyword>
<feature type="transmembrane region" description="Helical" evidence="8">
    <location>
        <begin position="385"/>
        <end position="404"/>
    </location>
</feature>
<dbReference type="GO" id="GO:0042910">
    <property type="term" value="F:xenobiotic transmembrane transporter activity"/>
    <property type="evidence" value="ECO:0007669"/>
    <property type="project" value="InterPro"/>
</dbReference>
<dbReference type="InterPro" id="IPR036259">
    <property type="entry name" value="MFS_trans_sf"/>
</dbReference>
<dbReference type="NCBIfam" id="TIGR00710">
    <property type="entry name" value="efflux_Bcr_CflA"/>
    <property type="match status" value="1"/>
</dbReference>
<feature type="transmembrane region" description="Helical" evidence="8">
    <location>
        <begin position="116"/>
        <end position="133"/>
    </location>
</feature>
<feature type="domain" description="Major facilitator superfamily (MFS) profile" evidence="9">
    <location>
        <begin position="21"/>
        <end position="407"/>
    </location>
</feature>
<evidence type="ECO:0000256" key="1">
    <source>
        <dbReference type="ARBA" id="ARBA00004651"/>
    </source>
</evidence>
<dbReference type="EMBL" id="AP014946">
    <property type="protein sequence ID" value="BAT59327.1"/>
    <property type="molecule type" value="Genomic_DNA"/>
</dbReference>
<dbReference type="SUPFAM" id="SSF103473">
    <property type="entry name" value="MFS general substrate transporter"/>
    <property type="match status" value="1"/>
</dbReference>
<name>A0A0S3PTQ1_9BRAD</name>
<dbReference type="InterPro" id="IPR011701">
    <property type="entry name" value="MFS"/>
</dbReference>
<feature type="transmembrane region" description="Helical" evidence="8">
    <location>
        <begin position="260"/>
        <end position="278"/>
    </location>
</feature>
<evidence type="ECO:0000256" key="2">
    <source>
        <dbReference type="ARBA" id="ARBA00006236"/>
    </source>
</evidence>
<evidence type="ECO:0000256" key="3">
    <source>
        <dbReference type="ARBA" id="ARBA00022448"/>
    </source>
</evidence>
<keyword evidence="8" id="KW-0997">Cell inner membrane</keyword>
<dbReference type="GO" id="GO:0005886">
    <property type="term" value="C:plasma membrane"/>
    <property type="evidence" value="ECO:0007669"/>
    <property type="project" value="UniProtKB-SubCell"/>
</dbReference>
<dbReference type="InterPro" id="IPR020846">
    <property type="entry name" value="MFS_dom"/>
</dbReference>
<evidence type="ECO:0000256" key="4">
    <source>
        <dbReference type="ARBA" id="ARBA00022475"/>
    </source>
</evidence>
<accession>A0A0S3PTQ1</accession>
<evidence type="ECO:0000256" key="8">
    <source>
        <dbReference type="RuleBase" id="RU365088"/>
    </source>
</evidence>
<dbReference type="KEGG" id="vgo:GJW-30_1_01858"/>
<keyword evidence="4" id="KW-1003">Cell membrane</keyword>
<dbReference type="OrthoDB" id="9800416at2"/>
<dbReference type="PANTHER" id="PTHR23502">
    <property type="entry name" value="MAJOR FACILITATOR SUPERFAMILY"/>
    <property type="match status" value="1"/>
</dbReference>
<evidence type="ECO:0000259" key="9">
    <source>
        <dbReference type="PROSITE" id="PS50850"/>
    </source>
</evidence>
<dbReference type="Pfam" id="PF07690">
    <property type="entry name" value="MFS_1"/>
    <property type="match status" value="1"/>
</dbReference>
<organism evidence="10 11">
    <name type="scientific">Variibacter gotjawalensis</name>
    <dbReference type="NCBI Taxonomy" id="1333996"/>
    <lineage>
        <taxon>Bacteria</taxon>
        <taxon>Pseudomonadati</taxon>
        <taxon>Pseudomonadota</taxon>
        <taxon>Alphaproteobacteria</taxon>
        <taxon>Hyphomicrobiales</taxon>
        <taxon>Nitrobacteraceae</taxon>
        <taxon>Variibacter</taxon>
    </lineage>
</organism>
<dbReference type="RefSeq" id="WP_096354549.1">
    <property type="nucleotide sequence ID" value="NZ_AP014946.1"/>
</dbReference>
<evidence type="ECO:0000256" key="5">
    <source>
        <dbReference type="ARBA" id="ARBA00022692"/>
    </source>
</evidence>
<sequence length="407" mass="42558">MQPEPSLQTTVPARPPASRAFLILLIAITSIAPLALNMPMPALPGIARSLQAPIEVVQLTLSLYLVVVAVAQLVNGALSDRYGRRPVLIAGLALATVASIAAALASSIGYLIVARSFQAIGASAGIVLSRAIIRDLYDREQAATMLGWVTMAIMIVPLIVPYAGGVIDTTLGWPYIFISIAAMTAVVLAWAVAKLPETWRAPLASADPVRYRDDLAALFANRKFCGYVICCASGSALFFIMLGGAPHVVVTEMGRTPAELGLWLTTGAAGYMLGNYTSARYSQRVGVDRMVTWGSIAICLASAITTAWVWSRPHGGPLMLFAPQLITAFGNGLVVPNAIAGAISVRPRAAGTASGIAGFLQMAVGGIGAQAIAHIVAAYHSALPLALVLFGMALICLTSCLLLIRRP</sequence>
<keyword evidence="7 8" id="KW-0472">Membrane</keyword>
<feature type="transmembrane region" description="Helical" evidence="8">
    <location>
        <begin position="322"/>
        <end position="345"/>
    </location>
</feature>
<dbReference type="PANTHER" id="PTHR23502:SF132">
    <property type="entry name" value="POLYAMINE TRANSPORTER 2-RELATED"/>
    <property type="match status" value="1"/>
</dbReference>
<dbReference type="Gene3D" id="1.20.1720.10">
    <property type="entry name" value="Multidrug resistance protein D"/>
    <property type="match status" value="1"/>
</dbReference>
<evidence type="ECO:0000256" key="7">
    <source>
        <dbReference type="ARBA" id="ARBA00023136"/>
    </source>
</evidence>
<feature type="transmembrane region" description="Helical" evidence="8">
    <location>
        <begin position="357"/>
        <end position="379"/>
    </location>
</feature>
<dbReference type="GO" id="GO:1990961">
    <property type="term" value="P:xenobiotic detoxification by transmembrane export across the plasma membrane"/>
    <property type="evidence" value="ECO:0007669"/>
    <property type="project" value="InterPro"/>
</dbReference>
<feature type="transmembrane region" description="Helical" evidence="8">
    <location>
        <begin position="56"/>
        <end position="75"/>
    </location>
</feature>
<evidence type="ECO:0000313" key="11">
    <source>
        <dbReference type="Proteomes" id="UP000236884"/>
    </source>
</evidence>
<gene>
    <name evidence="10" type="primary">ydhC</name>
    <name evidence="10" type="ORF">GJW-30_1_01858</name>
</gene>
<evidence type="ECO:0000256" key="6">
    <source>
        <dbReference type="ARBA" id="ARBA00022989"/>
    </source>
</evidence>
<dbReference type="AlphaFoldDB" id="A0A0S3PTQ1"/>
<comment type="similarity">
    <text evidence="2 8">Belongs to the major facilitator superfamily. Bcr/CmlA family.</text>
</comment>
<dbReference type="PROSITE" id="PS50850">
    <property type="entry name" value="MFS"/>
    <property type="match status" value="1"/>
</dbReference>
<feature type="transmembrane region" description="Helical" evidence="8">
    <location>
        <begin position="145"/>
        <end position="167"/>
    </location>
</feature>
<dbReference type="CDD" id="cd17320">
    <property type="entry name" value="MFS_MdfA_MDR_like"/>
    <property type="match status" value="1"/>
</dbReference>
<proteinExistence type="inferred from homology"/>
<reference evidence="10 11" key="1">
    <citation type="submission" date="2015-08" db="EMBL/GenBank/DDBJ databases">
        <title>Investigation of the bacterial diversity of lava forest soil.</title>
        <authorList>
            <person name="Lee J.S."/>
        </authorList>
    </citation>
    <scope>NUCLEOTIDE SEQUENCE [LARGE SCALE GENOMIC DNA]</scope>
    <source>
        <strain evidence="10 11">GJW-30</strain>
    </source>
</reference>
<dbReference type="InterPro" id="IPR004812">
    <property type="entry name" value="Efflux_drug-R_Bcr/CmlA"/>
</dbReference>
<feature type="transmembrane region" description="Helical" evidence="8">
    <location>
        <begin position="87"/>
        <end position="110"/>
    </location>
</feature>
<keyword evidence="3 8" id="KW-0813">Transport</keyword>
<keyword evidence="5 8" id="KW-0812">Transmembrane</keyword>